<dbReference type="Pfam" id="PF12825">
    <property type="entry name" value="DUF3818"/>
    <property type="match status" value="1"/>
</dbReference>
<dbReference type="InterPro" id="IPR024554">
    <property type="entry name" value="LEC1-like_C"/>
</dbReference>
<feature type="region of interest" description="Disordered" evidence="1">
    <location>
        <begin position="601"/>
        <end position="647"/>
    </location>
</feature>
<feature type="compositionally biased region" description="Acidic residues" evidence="1">
    <location>
        <begin position="94"/>
        <end position="108"/>
    </location>
</feature>
<feature type="compositionally biased region" description="Basic residues" evidence="1">
    <location>
        <begin position="564"/>
        <end position="574"/>
    </location>
</feature>
<feature type="compositionally biased region" description="Polar residues" evidence="1">
    <location>
        <begin position="519"/>
        <end position="533"/>
    </location>
</feature>
<reference evidence="4 5" key="1">
    <citation type="submission" date="2018-03" db="EMBL/GenBank/DDBJ databases">
        <authorList>
            <person name="Guldener U."/>
        </authorList>
    </citation>
    <scope>NUCLEOTIDE SEQUENCE [LARGE SCALE GENOMIC DNA]</scope>
    <source>
        <strain evidence="4 5">DAOM196992</strain>
    </source>
</reference>
<feature type="compositionally biased region" description="Gly residues" evidence="1">
    <location>
        <begin position="1842"/>
        <end position="1863"/>
    </location>
</feature>
<proteinExistence type="predicted"/>
<feature type="compositionally biased region" description="Acidic residues" evidence="1">
    <location>
        <begin position="1233"/>
        <end position="1245"/>
    </location>
</feature>
<feature type="compositionally biased region" description="Basic and acidic residues" evidence="1">
    <location>
        <begin position="82"/>
        <end position="92"/>
    </location>
</feature>
<feature type="region of interest" description="Disordered" evidence="1">
    <location>
        <begin position="477"/>
        <end position="575"/>
    </location>
</feature>
<feature type="domain" description="PX" evidence="3">
    <location>
        <begin position="1493"/>
        <end position="1821"/>
    </location>
</feature>
<protein>
    <recommendedName>
        <fullName evidence="3">PX domain-containing protein</fullName>
    </recommendedName>
</protein>
<keyword evidence="2" id="KW-0812">Transmembrane</keyword>
<dbReference type="GO" id="GO:0035091">
    <property type="term" value="F:phosphatidylinositol binding"/>
    <property type="evidence" value="ECO:0007669"/>
    <property type="project" value="TreeGrafter"/>
</dbReference>
<feature type="region of interest" description="Disordered" evidence="1">
    <location>
        <begin position="279"/>
        <end position="448"/>
    </location>
</feature>
<feature type="region of interest" description="Disordered" evidence="1">
    <location>
        <begin position="659"/>
        <end position="696"/>
    </location>
</feature>
<feature type="region of interest" description="Disordered" evidence="1">
    <location>
        <begin position="1"/>
        <end position="256"/>
    </location>
</feature>
<gene>
    <name evidence="4" type="ORF">PSFLO_04744</name>
</gene>
<evidence type="ECO:0000259" key="3">
    <source>
        <dbReference type="Pfam" id="PF12825"/>
    </source>
</evidence>
<feature type="compositionally biased region" description="Basic and acidic residues" evidence="1">
    <location>
        <begin position="1257"/>
        <end position="1268"/>
    </location>
</feature>
<evidence type="ECO:0000256" key="1">
    <source>
        <dbReference type="SAM" id="MobiDB-lite"/>
    </source>
</evidence>
<dbReference type="PANTHER" id="PTHR47185:SF1">
    <property type="entry name" value="PX DOMAIN-CONTAINING PROTEIN YPR097W"/>
    <property type="match status" value="1"/>
</dbReference>
<feature type="compositionally biased region" description="Basic and acidic residues" evidence="1">
    <location>
        <begin position="1923"/>
        <end position="1937"/>
    </location>
</feature>
<evidence type="ECO:0000256" key="2">
    <source>
        <dbReference type="SAM" id="Phobius"/>
    </source>
</evidence>
<feature type="compositionally biased region" description="Low complexity" evidence="1">
    <location>
        <begin position="113"/>
        <end position="138"/>
    </location>
</feature>
<feature type="compositionally biased region" description="Basic and acidic residues" evidence="1">
    <location>
        <begin position="55"/>
        <end position="64"/>
    </location>
</feature>
<feature type="region of interest" description="Disordered" evidence="1">
    <location>
        <begin position="710"/>
        <end position="737"/>
    </location>
</feature>
<feature type="compositionally biased region" description="Basic residues" evidence="1">
    <location>
        <begin position="177"/>
        <end position="194"/>
    </location>
</feature>
<dbReference type="InterPro" id="IPR047168">
    <property type="entry name" value="LEC1-like"/>
</dbReference>
<feature type="compositionally biased region" description="Low complexity" evidence="1">
    <location>
        <begin position="234"/>
        <end position="256"/>
    </location>
</feature>
<keyword evidence="2" id="KW-0472">Membrane</keyword>
<feature type="compositionally biased region" description="Low complexity" evidence="1">
    <location>
        <begin position="659"/>
        <end position="670"/>
    </location>
</feature>
<feature type="compositionally biased region" description="Basic and acidic residues" evidence="1">
    <location>
        <begin position="427"/>
        <end position="437"/>
    </location>
</feature>
<feature type="compositionally biased region" description="Basic and acidic residues" evidence="1">
    <location>
        <begin position="1279"/>
        <end position="1297"/>
    </location>
</feature>
<feature type="region of interest" description="Disordered" evidence="1">
    <location>
        <begin position="1904"/>
        <end position="1961"/>
    </location>
</feature>
<accession>A0A5C3F429</accession>
<feature type="compositionally biased region" description="Acidic residues" evidence="1">
    <location>
        <begin position="317"/>
        <end position="328"/>
    </location>
</feature>
<feature type="compositionally biased region" description="Basic and acidic residues" evidence="1">
    <location>
        <begin position="552"/>
        <end position="563"/>
    </location>
</feature>
<evidence type="ECO:0000313" key="5">
    <source>
        <dbReference type="Proteomes" id="UP000323386"/>
    </source>
</evidence>
<sequence>MRRPYVEPGLRSARPGIRHRSRSNGPDRKGRDPSTMPTTATTTGERSRPMPARLASEDGSHLTETEDEAFFSGEDAGALTHPESHGDGRPSLDEQSDSEDDRDDDEDRDAGSAGTAEPTARPAPALAAASTRPAGASRQDGMASTNTLTRSRSRAYSAPRKLAPEEEEWAIKEENRRRKGGVFGRLKRLGRGRKNRDDDDRPAQAYDAEAILGRSHSAVTELRSRKSFIRRPDAAASSPSQPASRTPRGSYGRRAAAAAIATGTAGAGGAAGVAALHRNSGSARGSALDADDTISESGTAVRPVRQQAVERPSPIASEDELGQSDEESGPLTPDEVSDQPPRIATPIALREAENARSPELINPYVVSGSSPTARRAKSLAESVQPSVLDADGASTIPPPSPLLPASGPLSHQDAVVPSGRPSMQSARDQEIDQENAKRPRTASSSSNLALKSAAGGALGGLAAMIGFDALREDKNGVIKDSASPSHPVISRDLAATSDPLAELEQSESPMRVKSGEDLVSSTNNIAPTGSGSLTGAADRDASELPYIVDSAEVDRDVEGEAGAKKKKKSKKSKKAAAALAGVGAAGVGIGGLAAAVGSRTPNEEAALADTAAIPQDAATPKKKKSKSRALGEAPVGATPLGGANDDAVVLSNIPASGVADPVVEAVPADSVDGRAQRKKSKRSKEAAAAAAGTAVPAAVAAPAIASLVRGHDATELSSDEESSQGTLAQPPPFEATADNEKAGYASLGMTDAAAPAAGVVPAVAAAKPSRKASKRAKGSRPVEKLPIVVDEDEQSSTRLAAVPARKRNFLLTPSIAPSVADPLDSGMRARSIRSYMNKGDWLVKSLSPQQTHYFLRELARRELHWELDRAWLLTSFEKPTRERMRMRRQLTDYEDDSRINDFDDSSDEDLLAMETDEDEEAVFRKQPEQLALSTPDLPLLRFLFKNAFATFPLFVAPEDKLRSYGSTPPDKATIARSYFVTGVLPLLRAIQSRSLSQPVDRHGEGDGTPFSACSTTGAIRRLLIKWASKYVTAVLRVGPGDPYFGDEEPLSKDSWPWPASNLLPPEAYYAYRKPLDRLRYGGYEVDVVGVRRHSPTERDYILRIRRPNRLDEYVVRNDADFAEFQRNLDKELGDHSFVRPLPKTGGRPNEDSDYEDDSPYSSLRSSKLNHAGVGTVQPDRARASRSNSLIRRKPSKAGRALAAEDGQRSRGRRYSSGVQNGRPVLGRRGGGADDYDDDVFDSEDEGLARQGSRRRPLPRDFRAGRAGRDSVYGDEDVADDRSDAPPPNRRYERRGGGREAALTDDDYDDDDITESGRGGGTPRASKSKKSRLPFGLGSLSNRGGAPAAPAGDTLDSRRRGISRNLPGANDSRGSVAFRDGPPTYDAAPPRKSTAGPTPMDFEARRNKLRSWLRDTLAIREAGHALETQDFTSIAAFPEKALRRADLLDMDDRIREDKHRRREHERDAAEAGDDVHDLRAVRNDLWAECVEGDGLLKVYDTMVETPEYARLPLAYQQMTSWGNLQVARFLYGTFVAGDESRANLARLQDVYESIPWKRLSLAMKSPVSQMIRSWQDNLLRKGFLQAMLHVMLEDEPETIDEDLAELRRSIGSDVMFRKLRMFVESPDDLKRLIRQHAERAEIPLVAAIVRGSEQPKLNKAEVQRVMDATEAYQGFMRTQPSVVKKNAHKEPGYLLIRDLQRALRLFSLQRDGAQVRGMLQDPAIADALGAVFEPLLEELRRMHRVKGMGGSIIALERFLGRLIDHLSGLRARVQDPARSVHSLAEMLDGAAPSWYAFLHRWNEASPTVFSFFAWFRHLAMTVGAGSTDLAEIWTDPPCAPVSSGGGDGGVGVGGGSSEGVGSVGSGARTETLDGALDAQTMRDINSLAEYGRRKRNRQMEVASRWVAGETEEHHSVQVQGDGTGKTRSEPYLPKEPRPARPAPGLDRFRKSFREAVSQALAR</sequence>
<name>A0A5C3F429_9BASI</name>
<feature type="region of interest" description="Disordered" evidence="1">
    <location>
        <begin position="1841"/>
        <end position="1867"/>
    </location>
</feature>
<feature type="compositionally biased region" description="Acidic residues" evidence="1">
    <location>
        <begin position="1302"/>
        <end position="1313"/>
    </location>
</feature>
<dbReference type="OrthoDB" id="71672at2759"/>
<dbReference type="Proteomes" id="UP000323386">
    <property type="component" value="Unassembled WGS sequence"/>
</dbReference>
<feature type="transmembrane region" description="Helical" evidence="2">
    <location>
        <begin position="575"/>
        <end position="596"/>
    </location>
</feature>
<feature type="compositionally biased region" description="Low complexity" evidence="1">
    <location>
        <begin position="686"/>
        <end position="696"/>
    </location>
</feature>
<evidence type="ECO:0000313" key="4">
    <source>
        <dbReference type="EMBL" id="SPO39264.1"/>
    </source>
</evidence>
<keyword evidence="5" id="KW-1185">Reference proteome</keyword>
<keyword evidence="2" id="KW-1133">Transmembrane helix</keyword>
<dbReference type="PANTHER" id="PTHR47185">
    <property type="entry name" value="PX DOMAIN-CONTAINING PROTEIN YPR097W"/>
    <property type="match status" value="1"/>
</dbReference>
<dbReference type="EMBL" id="OOIP01000013">
    <property type="protein sequence ID" value="SPO39264.1"/>
    <property type="molecule type" value="Genomic_DNA"/>
</dbReference>
<organism evidence="4 5">
    <name type="scientific">Pseudozyma flocculosa</name>
    <dbReference type="NCBI Taxonomy" id="84751"/>
    <lineage>
        <taxon>Eukaryota</taxon>
        <taxon>Fungi</taxon>
        <taxon>Dikarya</taxon>
        <taxon>Basidiomycota</taxon>
        <taxon>Ustilaginomycotina</taxon>
        <taxon>Ustilaginomycetes</taxon>
        <taxon>Ustilaginales</taxon>
        <taxon>Ustilaginaceae</taxon>
        <taxon>Pseudozyma</taxon>
    </lineage>
</organism>
<feature type="region of interest" description="Disordered" evidence="1">
    <location>
        <begin position="1135"/>
        <end position="1400"/>
    </location>
</feature>